<dbReference type="AlphaFoldDB" id="A0A0L0S5B3"/>
<reference evidence="2 3" key="1">
    <citation type="submission" date="2009-11" db="EMBL/GenBank/DDBJ databases">
        <title>Annotation of Allomyces macrogynus ATCC 38327.</title>
        <authorList>
            <consortium name="The Broad Institute Genome Sequencing Platform"/>
            <person name="Russ C."/>
            <person name="Cuomo C."/>
            <person name="Burger G."/>
            <person name="Gray M.W."/>
            <person name="Holland P.W.H."/>
            <person name="King N."/>
            <person name="Lang F.B.F."/>
            <person name="Roger A.J."/>
            <person name="Ruiz-Trillo I."/>
            <person name="Young S.K."/>
            <person name="Zeng Q."/>
            <person name="Gargeya S."/>
            <person name="Fitzgerald M."/>
            <person name="Haas B."/>
            <person name="Abouelleil A."/>
            <person name="Alvarado L."/>
            <person name="Arachchi H.M."/>
            <person name="Berlin A."/>
            <person name="Chapman S.B."/>
            <person name="Gearin G."/>
            <person name="Goldberg J."/>
            <person name="Griggs A."/>
            <person name="Gujja S."/>
            <person name="Hansen M."/>
            <person name="Heiman D."/>
            <person name="Howarth C."/>
            <person name="Larimer J."/>
            <person name="Lui A."/>
            <person name="MacDonald P.J.P."/>
            <person name="McCowen C."/>
            <person name="Montmayeur A."/>
            <person name="Murphy C."/>
            <person name="Neiman D."/>
            <person name="Pearson M."/>
            <person name="Priest M."/>
            <person name="Roberts A."/>
            <person name="Saif S."/>
            <person name="Shea T."/>
            <person name="Sisk P."/>
            <person name="Stolte C."/>
            <person name="Sykes S."/>
            <person name="Wortman J."/>
            <person name="Nusbaum C."/>
            <person name="Birren B."/>
        </authorList>
    </citation>
    <scope>NUCLEOTIDE SEQUENCE [LARGE SCALE GENOMIC DNA]</scope>
    <source>
        <strain evidence="2 3">ATCC 38327</strain>
    </source>
</reference>
<evidence type="ECO:0000313" key="2">
    <source>
        <dbReference type="EMBL" id="KNE57728.1"/>
    </source>
</evidence>
<dbReference type="EMBL" id="GG745332">
    <property type="protein sequence ID" value="KNE57728.1"/>
    <property type="molecule type" value="Genomic_DNA"/>
</dbReference>
<gene>
    <name evidence="2" type="ORF">AMAG_18342</name>
</gene>
<feature type="signal peptide" evidence="1">
    <location>
        <begin position="1"/>
        <end position="28"/>
    </location>
</feature>
<evidence type="ECO:0000256" key="1">
    <source>
        <dbReference type="SAM" id="SignalP"/>
    </source>
</evidence>
<feature type="chain" id="PRO_5005547642" evidence="1">
    <location>
        <begin position="29"/>
        <end position="84"/>
    </location>
</feature>
<dbReference type="VEuPathDB" id="FungiDB:AMAG_18342"/>
<proteinExistence type="predicted"/>
<keyword evidence="3" id="KW-1185">Reference proteome</keyword>
<dbReference type="Proteomes" id="UP000054350">
    <property type="component" value="Unassembled WGS sequence"/>
</dbReference>
<sequence>MAKFSLKSFAAAAFLIFGVVASPSGVHAAPAASSDAQDANAALINAKLAELNSLIKGVDPAIFCGPTFCSQCKNIGGCGCCLIG</sequence>
<accession>A0A0L0S5B3</accession>
<organism evidence="2 3">
    <name type="scientific">Allomyces macrogynus (strain ATCC 38327)</name>
    <name type="common">Allomyces javanicus var. macrogynus</name>
    <dbReference type="NCBI Taxonomy" id="578462"/>
    <lineage>
        <taxon>Eukaryota</taxon>
        <taxon>Fungi</taxon>
        <taxon>Fungi incertae sedis</taxon>
        <taxon>Blastocladiomycota</taxon>
        <taxon>Blastocladiomycetes</taxon>
        <taxon>Blastocladiales</taxon>
        <taxon>Blastocladiaceae</taxon>
        <taxon>Allomyces</taxon>
    </lineage>
</organism>
<dbReference type="OrthoDB" id="10409917at2759"/>
<evidence type="ECO:0000313" key="3">
    <source>
        <dbReference type="Proteomes" id="UP000054350"/>
    </source>
</evidence>
<keyword evidence="1" id="KW-0732">Signal</keyword>
<protein>
    <submittedName>
        <fullName evidence="2">Uncharacterized protein</fullName>
    </submittedName>
</protein>
<name>A0A0L0S5B3_ALLM3</name>
<reference evidence="3" key="2">
    <citation type="submission" date="2009-11" db="EMBL/GenBank/DDBJ databases">
        <title>The Genome Sequence of Allomyces macrogynus strain ATCC 38327.</title>
        <authorList>
            <consortium name="The Broad Institute Genome Sequencing Platform"/>
            <person name="Russ C."/>
            <person name="Cuomo C."/>
            <person name="Shea T."/>
            <person name="Young S.K."/>
            <person name="Zeng Q."/>
            <person name="Koehrsen M."/>
            <person name="Haas B."/>
            <person name="Borodovsky M."/>
            <person name="Guigo R."/>
            <person name="Alvarado L."/>
            <person name="Berlin A."/>
            <person name="Borenstein D."/>
            <person name="Chen Z."/>
            <person name="Engels R."/>
            <person name="Freedman E."/>
            <person name="Gellesch M."/>
            <person name="Goldberg J."/>
            <person name="Griggs A."/>
            <person name="Gujja S."/>
            <person name="Heiman D."/>
            <person name="Hepburn T."/>
            <person name="Howarth C."/>
            <person name="Jen D."/>
            <person name="Larson L."/>
            <person name="Lewis B."/>
            <person name="Mehta T."/>
            <person name="Park D."/>
            <person name="Pearson M."/>
            <person name="Roberts A."/>
            <person name="Saif S."/>
            <person name="Shenoy N."/>
            <person name="Sisk P."/>
            <person name="Stolte C."/>
            <person name="Sykes S."/>
            <person name="Walk T."/>
            <person name="White J."/>
            <person name="Yandava C."/>
            <person name="Burger G."/>
            <person name="Gray M.W."/>
            <person name="Holland P.W.H."/>
            <person name="King N."/>
            <person name="Lang F.B.F."/>
            <person name="Roger A.J."/>
            <person name="Ruiz-Trillo I."/>
            <person name="Lander E."/>
            <person name="Nusbaum C."/>
        </authorList>
    </citation>
    <scope>NUCLEOTIDE SEQUENCE [LARGE SCALE GENOMIC DNA]</scope>
    <source>
        <strain evidence="3">ATCC 38327</strain>
    </source>
</reference>